<dbReference type="VEuPathDB" id="FungiDB:PITG_18937"/>
<proteinExistence type="predicted"/>
<keyword evidence="2" id="KW-0472">Membrane</keyword>
<reference evidence="6" key="1">
    <citation type="journal article" date="2009" name="Nature">
        <title>Genome sequence and analysis of the Irish potato famine pathogen Phytophthora infestans.</title>
        <authorList>
            <consortium name="The Broad Institute Genome Sequencing Platform"/>
            <person name="Haas B.J."/>
            <person name="Kamoun S."/>
            <person name="Zody M.C."/>
            <person name="Jiang R.H."/>
            <person name="Handsaker R.E."/>
            <person name="Cano L.M."/>
            <person name="Grabherr M."/>
            <person name="Kodira C.D."/>
            <person name="Raffaele S."/>
            <person name="Torto-Alalibo T."/>
            <person name="Bozkurt T.O."/>
            <person name="Ah-Fong A.M."/>
            <person name="Alvarado L."/>
            <person name="Anderson V.L."/>
            <person name="Armstrong M.R."/>
            <person name="Avrova A."/>
            <person name="Baxter L."/>
            <person name="Beynon J."/>
            <person name="Boevink P.C."/>
            <person name="Bollmann S.R."/>
            <person name="Bos J.I."/>
            <person name="Bulone V."/>
            <person name="Cai G."/>
            <person name="Cakir C."/>
            <person name="Carrington J.C."/>
            <person name="Chawner M."/>
            <person name="Conti L."/>
            <person name="Costanzo S."/>
            <person name="Ewan R."/>
            <person name="Fahlgren N."/>
            <person name="Fischbach M.A."/>
            <person name="Fugelstad J."/>
            <person name="Gilroy E.M."/>
            <person name="Gnerre S."/>
            <person name="Green P.J."/>
            <person name="Grenville-Briggs L.J."/>
            <person name="Griffith J."/>
            <person name="Grunwald N.J."/>
            <person name="Horn K."/>
            <person name="Horner N.R."/>
            <person name="Hu C.H."/>
            <person name="Huitema E."/>
            <person name="Jeong D.H."/>
            <person name="Jones A.M."/>
            <person name="Jones J.D."/>
            <person name="Jones R.W."/>
            <person name="Karlsson E.K."/>
            <person name="Kunjeti S.G."/>
            <person name="Lamour K."/>
            <person name="Liu Z."/>
            <person name="Ma L."/>
            <person name="Maclean D."/>
            <person name="Chibucos M.C."/>
            <person name="McDonald H."/>
            <person name="McWalters J."/>
            <person name="Meijer H.J."/>
            <person name="Morgan W."/>
            <person name="Morris P.F."/>
            <person name="Munro C.A."/>
            <person name="O'Neill K."/>
            <person name="Ospina-Giraldo M."/>
            <person name="Pinzon A."/>
            <person name="Pritchard L."/>
            <person name="Ramsahoye B."/>
            <person name="Ren Q."/>
            <person name="Restrepo S."/>
            <person name="Roy S."/>
            <person name="Sadanandom A."/>
            <person name="Savidor A."/>
            <person name="Schornack S."/>
            <person name="Schwartz D.C."/>
            <person name="Schumann U.D."/>
            <person name="Schwessinger B."/>
            <person name="Seyer L."/>
            <person name="Sharpe T."/>
            <person name="Silvar C."/>
            <person name="Song J."/>
            <person name="Studholme D.J."/>
            <person name="Sykes S."/>
            <person name="Thines M."/>
            <person name="van de Vondervoort P.J."/>
            <person name="Phuntumart V."/>
            <person name="Wawra S."/>
            <person name="Weide R."/>
            <person name="Win J."/>
            <person name="Young C."/>
            <person name="Zhou S."/>
            <person name="Fry W."/>
            <person name="Meyers B.C."/>
            <person name="van West P."/>
            <person name="Ristaino J."/>
            <person name="Govers F."/>
            <person name="Birch P.R."/>
            <person name="Whisson S.C."/>
            <person name="Judelson H.S."/>
            <person name="Nusbaum C."/>
        </authorList>
    </citation>
    <scope>NUCLEOTIDE SEQUENCE [LARGE SCALE GENOMIC DNA]</scope>
    <source>
        <strain evidence="6">T30-4</strain>
    </source>
</reference>
<accession>D0P022</accession>
<dbReference type="STRING" id="403677.D0P022"/>
<dbReference type="GO" id="GO:0006078">
    <property type="term" value="P:(1-&gt;6)-beta-D-glucan biosynthetic process"/>
    <property type="evidence" value="ECO:0007669"/>
    <property type="project" value="TreeGrafter"/>
</dbReference>
<dbReference type="KEGG" id="pif:PITG_18937"/>
<dbReference type="AlphaFoldDB" id="D0P022"/>
<dbReference type="GO" id="GO:0071555">
    <property type="term" value="P:cell wall organization"/>
    <property type="evidence" value="ECO:0007669"/>
    <property type="project" value="UniProtKB-KW"/>
</dbReference>
<keyword evidence="4" id="KW-0961">Cell wall biogenesis/degradation</keyword>
<keyword evidence="6" id="KW-1185">Reference proteome</keyword>
<keyword evidence="3" id="KW-0325">Glycoprotein</keyword>
<protein>
    <submittedName>
        <fullName evidence="5">Uncharacterized protein</fullName>
    </submittedName>
</protein>
<evidence type="ECO:0000256" key="1">
    <source>
        <dbReference type="ARBA" id="ARBA00004370"/>
    </source>
</evidence>
<evidence type="ECO:0000256" key="4">
    <source>
        <dbReference type="ARBA" id="ARBA00023316"/>
    </source>
</evidence>
<dbReference type="RefSeq" id="XP_002997043.1">
    <property type="nucleotide sequence ID" value="XM_002996997.1"/>
</dbReference>
<dbReference type="InParanoid" id="D0P022"/>
<dbReference type="Pfam" id="PF03935">
    <property type="entry name" value="SKN1_KRE6_Sbg1"/>
    <property type="match status" value="1"/>
</dbReference>
<dbReference type="InterPro" id="IPR005629">
    <property type="entry name" value="Skn1/Kre6/Sbg1"/>
</dbReference>
<gene>
    <name evidence="5" type="ORF">PITG_18937</name>
</gene>
<dbReference type="PANTHER" id="PTHR31361">
    <property type="entry name" value="BETA-GLUCAN SYNTHESIS-ASSOCIATED PROTEIN KRE6-RELATED"/>
    <property type="match status" value="1"/>
</dbReference>
<dbReference type="GO" id="GO:0015926">
    <property type="term" value="F:glucosidase activity"/>
    <property type="evidence" value="ECO:0007669"/>
    <property type="project" value="TreeGrafter"/>
</dbReference>
<evidence type="ECO:0000256" key="2">
    <source>
        <dbReference type="ARBA" id="ARBA00023136"/>
    </source>
</evidence>
<dbReference type="HOGENOM" id="CLU_193322_0_0_1"/>
<sequence>MKIDHIRLYQDLATDLEADNYMQVGCDPASHPTQEWIEAHIDEYEDNDNKWEEVAGKAFCETSDDCTIGGTLSRTALKTGKLFK</sequence>
<organism evidence="5 6">
    <name type="scientific">Phytophthora infestans (strain T30-4)</name>
    <name type="common">Potato late blight agent</name>
    <dbReference type="NCBI Taxonomy" id="403677"/>
    <lineage>
        <taxon>Eukaryota</taxon>
        <taxon>Sar</taxon>
        <taxon>Stramenopiles</taxon>
        <taxon>Oomycota</taxon>
        <taxon>Peronosporomycetes</taxon>
        <taxon>Peronosporales</taxon>
        <taxon>Peronosporaceae</taxon>
        <taxon>Phytophthora</taxon>
    </lineage>
</organism>
<comment type="subcellular location">
    <subcellularLocation>
        <location evidence="1">Membrane</location>
    </subcellularLocation>
</comment>
<evidence type="ECO:0000256" key="3">
    <source>
        <dbReference type="ARBA" id="ARBA00023180"/>
    </source>
</evidence>
<evidence type="ECO:0000313" key="5">
    <source>
        <dbReference type="EMBL" id="EEY70182.1"/>
    </source>
</evidence>
<name>D0P022_PHYIT</name>
<dbReference type="eggNOG" id="ENOG502RRX1">
    <property type="taxonomic scope" value="Eukaryota"/>
</dbReference>
<dbReference type="GO" id="GO:0005789">
    <property type="term" value="C:endoplasmic reticulum membrane"/>
    <property type="evidence" value="ECO:0007669"/>
    <property type="project" value="TreeGrafter"/>
</dbReference>
<evidence type="ECO:0000313" key="6">
    <source>
        <dbReference type="Proteomes" id="UP000006643"/>
    </source>
</evidence>
<dbReference type="GeneID" id="9467236"/>
<dbReference type="EMBL" id="DS028209">
    <property type="protein sequence ID" value="EEY70182.1"/>
    <property type="molecule type" value="Genomic_DNA"/>
</dbReference>
<dbReference type="GO" id="GO:0005886">
    <property type="term" value="C:plasma membrane"/>
    <property type="evidence" value="ECO:0007669"/>
    <property type="project" value="TreeGrafter"/>
</dbReference>
<dbReference type="Proteomes" id="UP000006643">
    <property type="component" value="Unassembled WGS sequence"/>
</dbReference>
<dbReference type="PANTHER" id="PTHR31361:SF1">
    <property type="entry name" value="BETA-GLUCAN SYNTHESIS-ASSOCIATED PROTEIN KRE6-RELATED"/>
    <property type="match status" value="1"/>
</dbReference>
<dbReference type="OrthoDB" id="412647at2759"/>